<sequence length="70" mass="7473">MGGDQVATRPGAERCREWAVLVLRAASGADERREWAVVLLRTASRAEVCSERAVVLLPAPSGPRCAPSGR</sequence>
<reference evidence="1 2" key="1">
    <citation type="submission" date="2018-07" db="EMBL/GenBank/DDBJ databases">
        <title>Desertimonas flava gen. nov. sp. nov.</title>
        <authorList>
            <person name="Liu S."/>
        </authorList>
    </citation>
    <scope>NUCLEOTIDE SEQUENCE [LARGE SCALE GENOMIC DNA]</scope>
    <source>
        <strain evidence="1 2">16Sb5-5</strain>
    </source>
</reference>
<comment type="caution">
    <text evidence="1">The sequence shown here is derived from an EMBL/GenBank/DDBJ whole genome shotgun (WGS) entry which is preliminary data.</text>
</comment>
<dbReference type="Proteomes" id="UP000252770">
    <property type="component" value="Unassembled WGS sequence"/>
</dbReference>
<dbReference type="AlphaFoldDB" id="A0A367YXB4"/>
<dbReference type="EMBL" id="QOUI01000005">
    <property type="protein sequence ID" value="RCK69581.1"/>
    <property type="molecule type" value="Genomic_DNA"/>
</dbReference>
<accession>A0A367YXB4</accession>
<organism evidence="1 2">
    <name type="scientific">Desertihabitans brevis</name>
    <dbReference type="NCBI Taxonomy" id="2268447"/>
    <lineage>
        <taxon>Bacteria</taxon>
        <taxon>Bacillati</taxon>
        <taxon>Actinomycetota</taxon>
        <taxon>Actinomycetes</taxon>
        <taxon>Propionibacteriales</taxon>
        <taxon>Propionibacteriaceae</taxon>
        <taxon>Desertihabitans</taxon>
    </lineage>
</organism>
<gene>
    <name evidence="1" type="ORF">DT076_08915</name>
</gene>
<evidence type="ECO:0000313" key="1">
    <source>
        <dbReference type="EMBL" id="RCK69581.1"/>
    </source>
</evidence>
<protein>
    <submittedName>
        <fullName evidence="1">Uncharacterized protein</fullName>
    </submittedName>
</protein>
<evidence type="ECO:0000313" key="2">
    <source>
        <dbReference type="Proteomes" id="UP000252770"/>
    </source>
</evidence>
<keyword evidence="2" id="KW-1185">Reference proteome</keyword>
<name>A0A367YXB4_9ACTN</name>
<proteinExistence type="predicted"/>